<keyword evidence="2" id="KW-1185">Reference proteome</keyword>
<name>A0ABT4M220_9BURK</name>
<dbReference type="NCBIfam" id="NF041292">
    <property type="entry name" value="StbB"/>
    <property type="match status" value="1"/>
</dbReference>
<dbReference type="SUPFAM" id="SSF52540">
    <property type="entry name" value="P-loop containing nucleoside triphosphate hydrolases"/>
    <property type="match status" value="1"/>
</dbReference>
<organism evidence="1 2">
    <name type="scientific">Castellaniella denitrificans</name>
    <dbReference type="NCBI Taxonomy" id="56119"/>
    <lineage>
        <taxon>Bacteria</taxon>
        <taxon>Pseudomonadati</taxon>
        <taxon>Pseudomonadota</taxon>
        <taxon>Betaproteobacteria</taxon>
        <taxon>Burkholderiales</taxon>
        <taxon>Alcaligenaceae</taxon>
        <taxon>Castellaniella</taxon>
    </lineage>
</organism>
<comment type="caution">
    <text evidence="1">The sequence shown here is derived from an EMBL/GenBank/DDBJ whole genome shotgun (WGS) entry which is preliminary data.</text>
</comment>
<dbReference type="Gene3D" id="3.40.50.300">
    <property type="entry name" value="P-loop containing nucleotide triphosphate hydrolases"/>
    <property type="match status" value="1"/>
</dbReference>
<dbReference type="RefSeq" id="WP_269355820.1">
    <property type="nucleotide sequence ID" value="NZ_JAPWHE010000001.1"/>
</dbReference>
<sequence>MKVAILNYSGSVGKTVTASHLLAPRMHGAQIFAIESTNETAGDLGLDIDMLRGEQFGKLFRDLLAIDDAIVDVGASNIEDFLTAMNRYEGAYEELDYFVLPVINTGKAQRETIKTVAALAGLGVPANRIRVLFNRVEVSIEDEFLAILAYADKTGEFVANPKAAIYENEVFEMLADLRTTIQDVLADDTDYRALLRQEDPAHQARRSHLSNMIALQALAKPVARQMDAAFAALFQQSAPAATEDRP</sequence>
<proteinExistence type="predicted"/>
<dbReference type="InterPro" id="IPR027417">
    <property type="entry name" value="P-loop_NTPase"/>
</dbReference>
<dbReference type="EMBL" id="JAPWHE010000001">
    <property type="protein sequence ID" value="MCZ4328500.1"/>
    <property type="molecule type" value="Genomic_DNA"/>
</dbReference>
<accession>A0ABT4M220</accession>
<evidence type="ECO:0000313" key="1">
    <source>
        <dbReference type="EMBL" id="MCZ4328500.1"/>
    </source>
</evidence>
<dbReference type="Proteomes" id="UP001068379">
    <property type="component" value="Unassembled WGS sequence"/>
</dbReference>
<dbReference type="InterPro" id="IPR047985">
    <property type="entry name" value="StbB-like"/>
</dbReference>
<reference evidence="1" key="1">
    <citation type="submission" date="2022-12" db="EMBL/GenBank/DDBJ databases">
        <title>Bacterial isolates from different developmental stages of Nematostella vectensis.</title>
        <authorList>
            <person name="Fraune S."/>
        </authorList>
    </citation>
    <scope>NUCLEOTIDE SEQUENCE</scope>
    <source>
        <strain evidence="1">G21619-S1</strain>
    </source>
</reference>
<evidence type="ECO:0000313" key="2">
    <source>
        <dbReference type="Proteomes" id="UP001068379"/>
    </source>
</evidence>
<protein>
    <submittedName>
        <fullName evidence="1">StbB family protein</fullName>
    </submittedName>
</protein>
<gene>
    <name evidence="1" type="primary">stbB</name>
    <name evidence="1" type="ORF">O4H32_00845</name>
</gene>